<keyword evidence="2" id="KW-0732">Signal</keyword>
<evidence type="ECO:0000256" key="2">
    <source>
        <dbReference type="SAM" id="SignalP"/>
    </source>
</evidence>
<dbReference type="RefSeq" id="XP_041220701.1">
    <property type="nucleotide sequence ID" value="XM_041362850.1"/>
</dbReference>
<evidence type="ECO:0000313" key="4">
    <source>
        <dbReference type="EMBL" id="KAG1895125.1"/>
    </source>
</evidence>
<feature type="non-terminal residue" evidence="4">
    <location>
        <position position="84"/>
    </location>
</feature>
<sequence length="84" mass="9546">VYGTLLTAAGLLYIEMLSVWTTTGRLEDPYEELCVKESEFISKGILEVDYTDEYWDRRYILRDGSTLSSKREHTDVPPPRAAGG</sequence>
<evidence type="ECO:0000259" key="3">
    <source>
        <dbReference type="Pfam" id="PF17681"/>
    </source>
</evidence>
<dbReference type="GO" id="GO:0005874">
    <property type="term" value="C:microtubule"/>
    <property type="evidence" value="ECO:0007669"/>
    <property type="project" value="UniProtKB-KW"/>
</dbReference>
<proteinExistence type="predicted"/>
<dbReference type="InterPro" id="IPR041470">
    <property type="entry name" value="GCP_N"/>
</dbReference>
<dbReference type="AlphaFoldDB" id="A0AAD4HEY0"/>
<dbReference type="Pfam" id="PF17681">
    <property type="entry name" value="GCP_N_terminal"/>
    <property type="match status" value="1"/>
</dbReference>
<feature type="domain" description="Gamma tubulin complex component protein N-terminal" evidence="3">
    <location>
        <begin position="4"/>
        <end position="63"/>
    </location>
</feature>
<name>A0AAD4HEY0_9AGAM</name>
<reference evidence="4" key="1">
    <citation type="journal article" date="2020" name="New Phytol.">
        <title>Comparative genomics reveals dynamic genome evolution in host specialist ectomycorrhizal fungi.</title>
        <authorList>
            <person name="Lofgren L.A."/>
            <person name="Nguyen N.H."/>
            <person name="Vilgalys R."/>
            <person name="Ruytinx J."/>
            <person name="Liao H.L."/>
            <person name="Branco S."/>
            <person name="Kuo A."/>
            <person name="LaButti K."/>
            <person name="Lipzen A."/>
            <person name="Andreopoulos W."/>
            <person name="Pangilinan J."/>
            <person name="Riley R."/>
            <person name="Hundley H."/>
            <person name="Na H."/>
            <person name="Barry K."/>
            <person name="Grigoriev I.V."/>
            <person name="Stajich J.E."/>
            <person name="Kennedy P.G."/>
        </authorList>
    </citation>
    <scope>NUCLEOTIDE SEQUENCE</scope>
    <source>
        <strain evidence="4">FC203</strain>
    </source>
</reference>
<keyword evidence="1" id="KW-0493">Microtubule</keyword>
<evidence type="ECO:0000256" key="1">
    <source>
        <dbReference type="ARBA" id="ARBA00022701"/>
    </source>
</evidence>
<dbReference type="EMBL" id="JABBWK010000070">
    <property type="protein sequence ID" value="KAG1895125.1"/>
    <property type="molecule type" value="Genomic_DNA"/>
</dbReference>
<evidence type="ECO:0000313" key="5">
    <source>
        <dbReference type="Proteomes" id="UP001195769"/>
    </source>
</evidence>
<gene>
    <name evidence="4" type="ORF">F5891DRAFT_1059872</name>
</gene>
<protein>
    <recommendedName>
        <fullName evidence="3">Gamma tubulin complex component protein N-terminal domain-containing protein</fullName>
    </recommendedName>
</protein>
<feature type="signal peptide" evidence="2">
    <location>
        <begin position="1"/>
        <end position="21"/>
    </location>
</feature>
<feature type="chain" id="PRO_5042065122" description="Gamma tubulin complex component protein N-terminal domain-containing protein" evidence="2">
    <location>
        <begin position="22"/>
        <end position="84"/>
    </location>
</feature>
<dbReference type="Proteomes" id="UP001195769">
    <property type="component" value="Unassembled WGS sequence"/>
</dbReference>
<organism evidence="4 5">
    <name type="scientific">Suillus fuscotomentosus</name>
    <dbReference type="NCBI Taxonomy" id="1912939"/>
    <lineage>
        <taxon>Eukaryota</taxon>
        <taxon>Fungi</taxon>
        <taxon>Dikarya</taxon>
        <taxon>Basidiomycota</taxon>
        <taxon>Agaricomycotina</taxon>
        <taxon>Agaricomycetes</taxon>
        <taxon>Agaricomycetidae</taxon>
        <taxon>Boletales</taxon>
        <taxon>Suillineae</taxon>
        <taxon>Suillaceae</taxon>
        <taxon>Suillus</taxon>
    </lineage>
</organism>
<dbReference type="GeneID" id="64657148"/>
<accession>A0AAD4HEY0</accession>
<comment type="caution">
    <text evidence="4">The sequence shown here is derived from an EMBL/GenBank/DDBJ whole genome shotgun (WGS) entry which is preliminary data.</text>
</comment>
<keyword evidence="5" id="KW-1185">Reference proteome</keyword>